<reference evidence="1" key="1">
    <citation type="journal article" date="2015" name="Nature">
        <title>Complex archaea that bridge the gap between prokaryotes and eukaryotes.</title>
        <authorList>
            <person name="Spang A."/>
            <person name="Saw J.H."/>
            <person name="Jorgensen S.L."/>
            <person name="Zaremba-Niedzwiedzka K."/>
            <person name="Martijn J."/>
            <person name="Lind A.E."/>
            <person name="van Eijk R."/>
            <person name="Schleper C."/>
            <person name="Guy L."/>
            <person name="Ettema T.J."/>
        </authorList>
    </citation>
    <scope>NUCLEOTIDE SEQUENCE</scope>
</reference>
<dbReference type="AlphaFoldDB" id="A0A0F9BNW1"/>
<accession>A0A0F9BNW1</accession>
<dbReference type="EMBL" id="LAZR01048282">
    <property type="protein sequence ID" value="KKK92274.1"/>
    <property type="molecule type" value="Genomic_DNA"/>
</dbReference>
<proteinExistence type="predicted"/>
<organism evidence="1">
    <name type="scientific">marine sediment metagenome</name>
    <dbReference type="NCBI Taxonomy" id="412755"/>
    <lineage>
        <taxon>unclassified sequences</taxon>
        <taxon>metagenomes</taxon>
        <taxon>ecological metagenomes</taxon>
    </lineage>
</organism>
<feature type="non-terminal residue" evidence="1">
    <location>
        <position position="43"/>
    </location>
</feature>
<sequence length="43" mass="4973">MKCICGSGVNEEITELKKEIELWAADWQTHKDRVAALRNLWSV</sequence>
<name>A0A0F9BNW1_9ZZZZ</name>
<comment type="caution">
    <text evidence="1">The sequence shown here is derived from an EMBL/GenBank/DDBJ whole genome shotgun (WGS) entry which is preliminary data.</text>
</comment>
<protein>
    <submittedName>
        <fullName evidence="1">Uncharacterized protein</fullName>
    </submittedName>
</protein>
<evidence type="ECO:0000313" key="1">
    <source>
        <dbReference type="EMBL" id="KKK92274.1"/>
    </source>
</evidence>
<gene>
    <name evidence="1" type="ORF">LCGC14_2704540</name>
</gene>